<accession>A0AA38GBK5</accession>
<organism evidence="1 2">
    <name type="scientific">Taxus chinensis</name>
    <name type="common">Chinese yew</name>
    <name type="synonym">Taxus wallichiana var. chinensis</name>
    <dbReference type="NCBI Taxonomy" id="29808"/>
    <lineage>
        <taxon>Eukaryota</taxon>
        <taxon>Viridiplantae</taxon>
        <taxon>Streptophyta</taxon>
        <taxon>Embryophyta</taxon>
        <taxon>Tracheophyta</taxon>
        <taxon>Spermatophyta</taxon>
        <taxon>Pinopsida</taxon>
        <taxon>Pinidae</taxon>
        <taxon>Conifers II</taxon>
        <taxon>Cupressales</taxon>
        <taxon>Taxaceae</taxon>
        <taxon>Taxus</taxon>
    </lineage>
</organism>
<proteinExistence type="predicted"/>
<dbReference type="Proteomes" id="UP000824469">
    <property type="component" value="Unassembled WGS sequence"/>
</dbReference>
<evidence type="ECO:0000313" key="2">
    <source>
        <dbReference type="Proteomes" id="UP000824469"/>
    </source>
</evidence>
<name>A0AA38GBK5_TAXCH</name>
<feature type="non-terminal residue" evidence="1">
    <location>
        <position position="1"/>
    </location>
</feature>
<gene>
    <name evidence="1" type="ORF">KI387_020637</name>
</gene>
<dbReference type="EMBL" id="JAHRHJ020000004">
    <property type="protein sequence ID" value="KAH9318868.1"/>
    <property type="molecule type" value="Genomic_DNA"/>
</dbReference>
<protein>
    <submittedName>
        <fullName evidence="1">Uncharacterized protein</fullName>
    </submittedName>
</protein>
<keyword evidence="2" id="KW-1185">Reference proteome</keyword>
<comment type="caution">
    <text evidence="1">The sequence shown here is derived from an EMBL/GenBank/DDBJ whole genome shotgun (WGS) entry which is preliminary data.</text>
</comment>
<dbReference type="AlphaFoldDB" id="A0AA38GBK5"/>
<reference evidence="1 2" key="1">
    <citation type="journal article" date="2021" name="Nat. Plants">
        <title>The Taxus genome provides insights into paclitaxel biosynthesis.</title>
        <authorList>
            <person name="Xiong X."/>
            <person name="Gou J."/>
            <person name="Liao Q."/>
            <person name="Li Y."/>
            <person name="Zhou Q."/>
            <person name="Bi G."/>
            <person name="Li C."/>
            <person name="Du R."/>
            <person name="Wang X."/>
            <person name="Sun T."/>
            <person name="Guo L."/>
            <person name="Liang H."/>
            <person name="Lu P."/>
            <person name="Wu Y."/>
            <person name="Zhang Z."/>
            <person name="Ro D.K."/>
            <person name="Shang Y."/>
            <person name="Huang S."/>
            <person name="Yan J."/>
        </authorList>
    </citation>
    <scope>NUCLEOTIDE SEQUENCE [LARGE SCALE GENOMIC DNA]</scope>
    <source>
        <strain evidence="1">Ta-2019</strain>
    </source>
</reference>
<feature type="non-terminal residue" evidence="1">
    <location>
        <position position="112"/>
    </location>
</feature>
<sequence>YHIEPHVPNPINVNYSSFDQVDLPNTYEVDTKVGCIPDLTLNEWVNKRHASDPYKEMEEYEIGVYCLHEDIHPLANITKPDHKDDNEVWKLFFDGSISRQGAKGGAMLVSPQ</sequence>
<evidence type="ECO:0000313" key="1">
    <source>
        <dbReference type="EMBL" id="KAH9318868.1"/>
    </source>
</evidence>